<evidence type="ECO:0000256" key="3">
    <source>
        <dbReference type="ARBA" id="ARBA00022840"/>
    </source>
</evidence>
<gene>
    <name evidence="6" type="ORF">EWM64_g9074</name>
</gene>
<dbReference type="PANTHER" id="PTHR45626">
    <property type="entry name" value="TRANSCRIPTION TERMINATION FACTOR 2-RELATED"/>
    <property type="match status" value="1"/>
</dbReference>
<dbReference type="EMBL" id="SFCI01001794">
    <property type="protein sequence ID" value="TFY74938.1"/>
    <property type="molecule type" value="Genomic_DNA"/>
</dbReference>
<dbReference type="GO" id="GO:0008094">
    <property type="term" value="F:ATP-dependent activity, acting on DNA"/>
    <property type="evidence" value="ECO:0007669"/>
    <property type="project" value="TreeGrafter"/>
</dbReference>
<keyword evidence="1" id="KW-0547">Nucleotide-binding</keyword>
<evidence type="ECO:0000256" key="2">
    <source>
        <dbReference type="ARBA" id="ARBA00022801"/>
    </source>
</evidence>
<keyword evidence="2" id="KW-0378">Hydrolase</keyword>
<dbReference type="GO" id="GO:0006281">
    <property type="term" value="P:DNA repair"/>
    <property type="evidence" value="ECO:0007669"/>
    <property type="project" value="TreeGrafter"/>
</dbReference>
<name>A0A4Y9ZN45_9AGAM</name>
<dbReference type="InterPro" id="IPR049730">
    <property type="entry name" value="SNF2/RAD54-like_C"/>
</dbReference>
<keyword evidence="3" id="KW-0067">ATP-binding</keyword>
<dbReference type="SUPFAM" id="SSF52540">
    <property type="entry name" value="P-loop containing nucleoside triphosphate hydrolases"/>
    <property type="match status" value="1"/>
</dbReference>
<dbReference type="CDD" id="cd18793">
    <property type="entry name" value="SF2_C_SNF"/>
    <property type="match status" value="1"/>
</dbReference>
<evidence type="ECO:0000313" key="7">
    <source>
        <dbReference type="Proteomes" id="UP000298061"/>
    </source>
</evidence>
<feature type="compositionally biased region" description="Basic residues" evidence="4">
    <location>
        <begin position="255"/>
        <end position="268"/>
    </location>
</feature>
<dbReference type="InterPro" id="IPR050628">
    <property type="entry name" value="SNF2_RAD54_helicase_TF"/>
</dbReference>
<protein>
    <recommendedName>
        <fullName evidence="5">Helicase C-terminal domain-containing protein</fullName>
    </recommendedName>
</protein>
<proteinExistence type="predicted"/>
<dbReference type="GO" id="GO:0016787">
    <property type="term" value="F:hydrolase activity"/>
    <property type="evidence" value="ECO:0007669"/>
    <property type="project" value="UniProtKB-KW"/>
</dbReference>
<reference evidence="6 7" key="1">
    <citation type="submission" date="2019-02" db="EMBL/GenBank/DDBJ databases">
        <title>Genome sequencing of the rare red list fungi Hericium alpestre (H. flagellum).</title>
        <authorList>
            <person name="Buettner E."/>
            <person name="Kellner H."/>
        </authorList>
    </citation>
    <scope>NUCLEOTIDE SEQUENCE [LARGE SCALE GENOMIC DNA]</scope>
    <source>
        <strain evidence="6 7">DSM 108284</strain>
    </source>
</reference>
<dbReference type="Proteomes" id="UP000298061">
    <property type="component" value="Unassembled WGS sequence"/>
</dbReference>
<dbReference type="PANTHER" id="PTHR45626:SF26">
    <property type="entry name" value="FAMILY HELICASE, PUTATIVE (AFU_ORTHOLOGUE AFUA_2G09120)-RELATED"/>
    <property type="match status" value="1"/>
</dbReference>
<dbReference type="GO" id="GO:0005634">
    <property type="term" value="C:nucleus"/>
    <property type="evidence" value="ECO:0007669"/>
    <property type="project" value="TreeGrafter"/>
</dbReference>
<feature type="compositionally biased region" description="Acidic residues" evidence="4">
    <location>
        <begin position="531"/>
        <end position="540"/>
    </location>
</feature>
<keyword evidence="7" id="KW-1185">Reference proteome</keyword>
<feature type="compositionally biased region" description="Polar residues" evidence="4">
    <location>
        <begin position="289"/>
        <end position="298"/>
    </location>
</feature>
<dbReference type="PROSITE" id="PS51194">
    <property type="entry name" value="HELICASE_CTER"/>
    <property type="match status" value="1"/>
</dbReference>
<feature type="compositionally biased region" description="Pro residues" evidence="4">
    <location>
        <begin position="354"/>
        <end position="388"/>
    </location>
</feature>
<feature type="compositionally biased region" description="Basic and acidic residues" evidence="4">
    <location>
        <begin position="509"/>
        <end position="530"/>
    </location>
</feature>
<dbReference type="InterPro" id="IPR027417">
    <property type="entry name" value="P-loop_NTPase"/>
</dbReference>
<dbReference type="InterPro" id="IPR001650">
    <property type="entry name" value="Helicase_C-like"/>
</dbReference>
<evidence type="ECO:0000259" key="5">
    <source>
        <dbReference type="PROSITE" id="PS51194"/>
    </source>
</evidence>
<accession>A0A4Y9ZN45</accession>
<dbReference type="Gene3D" id="3.40.50.300">
    <property type="entry name" value="P-loop containing nucleotide triphosphate hydrolases"/>
    <property type="match status" value="1"/>
</dbReference>
<comment type="caution">
    <text evidence="6">The sequence shown here is derived from an EMBL/GenBank/DDBJ whole genome shotgun (WGS) entry which is preliminary data.</text>
</comment>
<feature type="region of interest" description="Disordered" evidence="4">
    <location>
        <begin position="251"/>
        <end position="540"/>
    </location>
</feature>
<dbReference type="GO" id="GO:0005524">
    <property type="term" value="F:ATP binding"/>
    <property type="evidence" value="ECO:0007669"/>
    <property type="project" value="UniProtKB-KW"/>
</dbReference>
<dbReference type="AlphaFoldDB" id="A0A4Y9ZN45"/>
<feature type="compositionally biased region" description="Low complexity" evidence="4">
    <location>
        <begin position="299"/>
        <end position="339"/>
    </location>
</feature>
<dbReference type="SMART" id="SM00490">
    <property type="entry name" value="HELICc"/>
    <property type="match status" value="1"/>
</dbReference>
<sequence length="540" mass="60495">MHYSLGSDLANSHFFYFYFQDFYLNFCHALIHPTTNNDIPNVVYPVDLKTYESYPSRKLDTVIVIARHHLALDDAPPLSYSADPDNDNIAGQDCPLHILPDDVLTAHGIKFIEMHSNHKALQRPLILEEFWKQDCDSAHILIMSSVGGVGLNMTFFNIMIILDVVWDDSADSQAIGHIWRQMQQKHMHIYRLIGSDTPDVVLNNLSFDKGCIMEAFTNKHGIFRLEDNQDESKLVEMEADATALREEDVNEALKKAKAKAPKKPKAPKAPKPSKAMKPPKAKQPKDKATQQATQPVTLSSKASTMPPAASSSMSRVKSTPPLEEFTLPPEESTLPPEESAVVGKGKEPEQPRQPMGPPVPHTPPPQPRSLLPLPPRHFLLPPPLPLPSPHRTSPLIADASVTRDTTLMDESGQEQAQEQAQERFRHLSLDAPPTQQLVEQDGAEPPTMDIDDIFGGGLTPLEHRTSSMDEDSFPSPPPLRQKRKPSASPPKSESNRPKRPVIEPSHIVIEPHVRHDEIERRRLEQAAHEEEEREEEEGVR</sequence>
<organism evidence="6 7">
    <name type="scientific">Hericium alpestre</name>
    <dbReference type="NCBI Taxonomy" id="135208"/>
    <lineage>
        <taxon>Eukaryota</taxon>
        <taxon>Fungi</taxon>
        <taxon>Dikarya</taxon>
        <taxon>Basidiomycota</taxon>
        <taxon>Agaricomycotina</taxon>
        <taxon>Agaricomycetes</taxon>
        <taxon>Russulales</taxon>
        <taxon>Hericiaceae</taxon>
        <taxon>Hericium</taxon>
    </lineage>
</organism>
<evidence type="ECO:0000313" key="6">
    <source>
        <dbReference type="EMBL" id="TFY74938.1"/>
    </source>
</evidence>
<dbReference type="OrthoDB" id="3270319at2759"/>
<dbReference type="STRING" id="135208.A0A4Y9ZN45"/>
<evidence type="ECO:0000256" key="4">
    <source>
        <dbReference type="SAM" id="MobiDB-lite"/>
    </source>
</evidence>
<evidence type="ECO:0000256" key="1">
    <source>
        <dbReference type="ARBA" id="ARBA00022741"/>
    </source>
</evidence>
<dbReference type="Pfam" id="PF00271">
    <property type="entry name" value="Helicase_C"/>
    <property type="match status" value="1"/>
</dbReference>
<feature type="domain" description="Helicase C-terminal" evidence="5">
    <location>
        <begin position="64"/>
        <end position="231"/>
    </location>
</feature>